<dbReference type="InterPro" id="IPR000608">
    <property type="entry name" value="UBC"/>
</dbReference>
<dbReference type="PROSITE" id="PS50127">
    <property type="entry name" value="UBC_2"/>
    <property type="match status" value="1"/>
</dbReference>
<evidence type="ECO:0000256" key="1">
    <source>
        <dbReference type="SAM" id="MobiDB-lite"/>
    </source>
</evidence>
<protein>
    <submittedName>
        <fullName evidence="3">Putative NEDD8-conjugating enzyme Ubc12</fullName>
    </submittedName>
</protein>
<feature type="domain" description="UBC core" evidence="2">
    <location>
        <begin position="48"/>
        <end position="202"/>
    </location>
</feature>
<dbReference type="Gene3D" id="3.10.110.10">
    <property type="entry name" value="Ubiquitin Conjugating Enzyme"/>
    <property type="match status" value="1"/>
</dbReference>
<dbReference type="PANTHER" id="PTHR24067">
    <property type="entry name" value="UBIQUITIN-CONJUGATING ENZYME E2"/>
    <property type="match status" value="1"/>
</dbReference>
<dbReference type="EMBL" id="SNRW01006175">
    <property type="protein sequence ID" value="KAA6383578.1"/>
    <property type="molecule type" value="Genomic_DNA"/>
</dbReference>
<gene>
    <name evidence="3" type="ORF">EZS28_020895</name>
</gene>
<dbReference type="OrthoDB" id="10249039at2759"/>
<dbReference type="AlphaFoldDB" id="A0A5J4VLU6"/>
<proteinExistence type="predicted"/>
<feature type="region of interest" description="Disordered" evidence="1">
    <location>
        <begin position="1"/>
        <end position="33"/>
    </location>
</feature>
<dbReference type="CDD" id="cd23794">
    <property type="entry name" value="UBCc_UBE2F_UBE2M"/>
    <property type="match status" value="1"/>
</dbReference>
<accession>A0A5J4VLU6</accession>
<feature type="compositionally biased region" description="Basic and acidic residues" evidence="1">
    <location>
        <begin position="1"/>
        <end position="29"/>
    </location>
</feature>
<evidence type="ECO:0000313" key="4">
    <source>
        <dbReference type="Proteomes" id="UP000324800"/>
    </source>
</evidence>
<reference evidence="3 4" key="1">
    <citation type="submission" date="2019-03" db="EMBL/GenBank/DDBJ databases">
        <title>Single cell metagenomics reveals metabolic interactions within the superorganism composed of flagellate Streblomastix strix and complex community of Bacteroidetes bacteria on its surface.</title>
        <authorList>
            <person name="Treitli S.C."/>
            <person name="Kolisko M."/>
            <person name="Husnik F."/>
            <person name="Keeling P."/>
            <person name="Hampl V."/>
        </authorList>
    </citation>
    <scope>NUCLEOTIDE SEQUENCE [LARGE SCALE GENOMIC DNA]</scope>
    <source>
        <strain evidence="3">ST1C</strain>
    </source>
</reference>
<organism evidence="3 4">
    <name type="scientific">Streblomastix strix</name>
    <dbReference type="NCBI Taxonomy" id="222440"/>
    <lineage>
        <taxon>Eukaryota</taxon>
        <taxon>Metamonada</taxon>
        <taxon>Preaxostyla</taxon>
        <taxon>Oxymonadida</taxon>
        <taxon>Streblomastigidae</taxon>
        <taxon>Streblomastix</taxon>
    </lineage>
</organism>
<dbReference type="SMART" id="SM00212">
    <property type="entry name" value="UBCc"/>
    <property type="match status" value="1"/>
</dbReference>
<evidence type="ECO:0000313" key="3">
    <source>
        <dbReference type="EMBL" id="KAA6383578.1"/>
    </source>
</evidence>
<dbReference type="Pfam" id="PF00179">
    <property type="entry name" value="UQ_con"/>
    <property type="match status" value="1"/>
</dbReference>
<sequence length="224" mass="25887">MKQLRELAEQRKRELELREKQKAEQEAEQLRTGQKVDLPIQQPRIVRSPSRRSLMITKDIEALELPNTVKMRFPKQGDQREIEFLVSPDEGYWKTGNFLFNVKFPPEYNYQPPVVKCLTKVYHPQIDFNTSVCMSTLRMAKTENDGGWTATRGLVDIIQNIICIFLDPDGSDALNVSVGNMMMQNRDQFEKNVKASMLGQRVGGEAFEKQPIQYDFPTSKQEAK</sequence>
<dbReference type="InterPro" id="IPR050113">
    <property type="entry name" value="Ub_conjugating_enzyme"/>
</dbReference>
<dbReference type="Proteomes" id="UP000324800">
    <property type="component" value="Unassembled WGS sequence"/>
</dbReference>
<evidence type="ECO:0000259" key="2">
    <source>
        <dbReference type="PROSITE" id="PS50127"/>
    </source>
</evidence>
<dbReference type="InterPro" id="IPR016135">
    <property type="entry name" value="UBQ-conjugating_enzyme/RWD"/>
</dbReference>
<name>A0A5J4VLU6_9EUKA</name>
<comment type="caution">
    <text evidence="3">The sequence shown here is derived from an EMBL/GenBank/DDBJ whole genome shotgun (WGS) entry which is preliminary data.</text>
</comment>
<dbReference type="SUPFAM" id="SSF54495">
    <property type="entry name" value="UBC-like"/>
    <property type="match status" value="1"/>
</dbReference>